<organism evidence="1 2">
    <name type="scientific">Scomber scombrus</name>
    <name type="common">Atlantic mackerel</name>
    <name type="synonym">Scomber vernalis</name>
    <dbReference type="NCBI Taxonomy" id="13677"/>
    <lineage>
        <taxon>Eukaryota</taxon>
        <taxon>Metazoa</taxon>
        <taxon>Chordata</taxon>
        <taxon>Craniata</taxon>
        <taxon>Vertebrata</taxon>
        <taxon>Euteleostomi</taxon>
        <taxon>Actinopterygii</taxon>
        <taxon>Neopterygii</taxon>
        <taxon>Teleostei</taxon>
        <taxon>Neoteleostei</taxon>
        <taxon>Acanthomorphata</taxon>
        <taxon>Pelagiaria</taxon>
        <taxon>Scombriformes</taxon>
        <taxon>Scombridae</taxon>
        <taxon>Scomber</taxon>
    </lineage>
</organism>
<dbReference type="EMBL" id="CAWUFR010000363">
    <property type="protein sequence ID" value="CAK6976736.1"/>
    <property type="molecule type" value="Genomic_DNA"/>
</dbReference>
<name>A0AAV1PYB6_SCOSC</name>
<proteinExistence type="predicted"/>
<feature type="non-terminal residue" evidence="1">
    <location>
        <position position="94"/>
    </location>
</feature>
<evidence type="ECO:0000313" key="2">
    <source>
        <dbReference type="Proteomes" id="UP001314229"/>
    </source>
</evidence>
<accession>A0AAV1PYB6</accession>
<dbReference type="AlphaFoldDB" id="A0AAV1PYB6"/>
<reference evidence="1 2" key="1">
    <citation type="submission" date="2024-01" db="EMBL/GenBank/DDBJ databases">
        <authorList>
            <person name="Alioto T."/>
            <person name="Alioto T."/>
            <person name="Gomez Garrido J."/>
        </authorList>
    </citation>
    <scope>NUCLEOTIDE SEQUENCE [LARGE SCALE GENOMIC DNA]</scope>
</reference>
<keyword evidence="2" id="KW-1185">Reference proteome</keyword>
<dbReference type="Proteomes" id="UP001314229">
    <property type="component" value="Unassembled WGS sequence"/>
</dbReference>
<sequence>MLSVNNRCALCPIFVPYSEGRLLDAEEINTNDVGGSSLQTIQIMIPSVAFKGRYLVTFECTFRYMSKLLNMTPSSMCILDDDDRQKLKLATSRS</sequence>
<evidence type="ECO:0000313" key="1">
    <source>
        <dbReference type="EMBL" id="CAK6976736.1"/>
    </source>
</evidence>
<gene>
    <name evidence="1" type="ORF">FSCOSCO3_A012955</name>
</gene>
<comment type="caution">
    <text evidence="1">The sequence shown here is derived from an EMBL/GenBank/DDBJ whole genome shotgun (WGS) entry which is preliminary data.</text>
</comment>
<protein>
    <submittedName>
        <fullName evidence="1">Uncharacterized protein</fullName>
    </submittedName>
</protein>